<dbReference type="Gene3D" id="1.20.120.330">
    <property type="entry name" value="Nucleotidyltransferases domain 2"/>
    <property type="match status" value="1"/>
</dbReference>
<feature type="domain" description="HEPN" evidence="1">
    <location>
        <begin position="14"/>
        <end position="121"/>
    </location>
</feature>
<dbReference type="SUPFAM" id="SSF81593">
    <property type="entry name" value="Nucleotidyltransferase substrate binding subunit/domain"/>
    <property type="match status" value="1"/>
</dbReference>
<name>A0A7C1FMR4_9CHLR</name>
<proteinExistence type="predicted"/>
<dbReference type="InterPro" id="IPR007842">
    <property type="entry name" value="HEPN_dom"/>
</dbReference>
<dbReference type="PROSITE" id="PS50910">
    <property type="entry name" value="HEPN"/>
    <property type="match status" value="1"/>
</dbReference>
<protein>
    <submittedName>
        <fullName evidence="2">HEPN domain-containing protein</fullName>
    </submittedName>
</protein>
<evidence type="ECO:0000313" key="2">
    <source>
        <dbReference type="EMBL" id="HDX32813.1"/>
    </source>
</evidence>
<evidence type="ECO:0000259" key="1">
    <source>
        <dbReference type="PROSITE" id="PS50910"/>
    </source>
</evidence>
<accession>A0A7C1FMR4</accession>
<dbReference type="EMBL" id="DSMG01000159">
    <property type="protein sequence ID" value="HDX32813.1"/>
    <property type="molecule type" value="Genomic_DNA"/>
</dbReference>
<dbReference type="AlphaFoldDB" id="A0A7C1FMR4"/>
<gene>
    <name evidence="2" type="ORF">ENQ20_15195</name>
</gene>
<reference evidence="2" key="1">
    <citation type="journal article" date="2020" name="mSystems">
        <title>Genome- and Community-Level Interaction Insights into Carbon Utilization and Element Cycling Functions of Hydrothermarchaeota in Hydrothermal Sediment.</title>
        <authorList>
            <person name="Zhou Z."/>
            <person name="Liu Y."/>
            <person name="Xu W."/>
            <person name="Pan J."/>
            <person name="Luo Z.H."/>
            <person name="Li M."/>
        </authorList>
    </citation>
    <scope>NUCLEOTIDE SEQUENCE [LARGE SCALE GENOMIC DNA]</scope>
    <source>
        <strain evidence="2">SpSt-289</strain>
    </source>
</reference>
<comment type="caution">
    <text evidence="2">The sequence shown here is derived from an EMBL/GenBank/DDBJ whole genome shotgun (WGS) entry which is preliminary data.</text>
</comment>
<dbReference type="Pfam" id="PF05168">
    <property type="entry name" value="HEPN"/>
    <property type="match status" value="1"/>
</dbReference>
<sequence length="130" mass="14862">MSATESALPADWFAQGDLDLRAAEILLTQDGPLPVIAFHLQQAVEKYLKGFLLSTGWPLRRIHDLEVLIQEAIVRDPDFAPFLALCQRITEYYIETRYPIGVHTSFQQDVLEVELNIVRALIMLIRRKVS</sequence>
<dbReference type="SMART" id="SM00748">
    <property type="entry name" value="HEPN"/>
    <property type="match status" value="1"/>
</dbReference>
<organism evidence="2">
    <name type="scientific">Caldilinea aerophila</name>
    <dbReference type="NCBI Taxonomy" id="133453"/>
    <lineage>
        <taxon>Bacteria</taxon>
        <taxon>Bacillati</taxon>
        <taxon>Chloroflexota</taxon>
        <taxon>Caldilineae</taxon>
        <taxon>Caldilineales</taxon>
        <taxon>Caldilineaceae</taxon>
        <taxon>Caldilinea</taxon>
    </lineage>
</organism>